<organism evidence="3 4">
    <name type="scientific">Portunus trituberculatus</name>
    <name type="common">Swimming crab</name>
    <name type="synonym">Neptunus trituberculatus</name>
    <dbReference type="NCBI Taxonomy" id="210409"/>
    <lineage>
        <taxon>Eukaryota</taxon>
        <taxon>Metazoa</taxon>
        <taxon>Ecdysozoa</taxon>
        <taxon>Arthropoda</taxon>
        <taxon>Crustacea</taxon>
        <taxon>Multicrustacea</taxon>
        <taxon>Malacostraca</taxon>
        <taxon>Eumalacostraca</taxon>
        <taxon>Eucarida</taxon>
        <taxon>Decapoda</taxon>
        <taxon>Pleocyemata</taxon>
        <taxon>Brachyura</taxon>
        <taxon>Eubrachyura</taxon>
        <taxon>Portunoidea</taxon>
        <taxon>Portunidae</taxon>
        <taxon>Portuninae</taxon>
        <taxon>Portunus</taxon>
    </lineage>
</organism>
<feature type="signal peptide" evidence="2">
    <location>
        <begin position="1"/>
        <end position="26"/>
    </location>
</feature>
<keyword evidence="4" id="KW-1185">Reference proteome</keyword>
<feature type="chain" id="PRO_5022925359" evidence="2">
    <location>
        <begin position="27"/>
        <end position="139"/>
    </location>
</feature>
<protein>
    <submittedName>
        <fullName evidence="3">Uncharacterized protein</fullName>
    </submittedName>
</protein>
<comment type="caution">
    <text evidence="3">The sequence shown here is derived from an EMBL/GenBank/DDBJ whole genome shotgun (WGS) entry which is preliminary data.</text>
</comment>
<sequence length="139" mass="15582">MISPFPTPMPLLAMILVLVFHSAVMRQSTPHIVRPASNDSVSITSDALQNVNQVNPTPYCSALTTAVTPPWLSANNNYKTLKDYNNGANTKDNVEEKDYNNTKDNVEEVRCSRRELAETREDLIYGNSSTSEDQEIYNE</sequence>
<feature type="compositionally biased region" description="Basic and acidic residues" evidence="1">
    <location>
        <begin position="92"/>
        <end position="106"/>
    </location>
</feature>
<feature type="region of interest" description="Disordered" evidence="1">
    <location>
        <begin position="83"/>
        <end position="106"/>
    </location>
</feature>
<proteinExistence type="predicted"/>
<dbReference type="Proteomes" id="UP000324222">
    <property type="component" value="Unassembled WGS sequence"/>
</dbReference>
<evidence type="ECO:0000313" key="4">
    <source>
        <dbReference type="Proteomes" id="UP000324222"/>
    </source>
</evidence>
<reference evidence="3 4" key="1">
    <citation type="submission" date="2019-05" db="EMBL/GenBank/DDBJ databases">
        <title>Another draft genome of Portunus trituberculatus and its Hox gene families provides insights of decapod evolution.</title>
        <authorList>
            <person name="Jeong J.-H."/>
            <person name="Song I."/>
            <person name="Kim S."/>
            <person name="Choi T."/>
            <person name="Kim D."/>
            <person name="Ryu S."/>
            <person name="Kim W."/>
        </authorList>
    </citation>
    <scope>NUCLEOTIDE SEQUENCE [LARGE SCALE GENOMIC DNA]</scope>
    <source>
        <tissue evidence="3">Muscle</tissue>
    </source>
</reference>
<dbReference type="AlphaFoldDB" id="A0A5B7D437"/>
<keyword evidence="2" id="KW-0732">Signal</keyword>
<gene>
    <name evidence="3" type="ORF">E2C01_009273</name>
</gene>
<dbReference type="EMBL" id="VSRR010000507">
    <property type="protein sequence ID" value="MPC16450.1"/>
    <property type="molecule type" value="Genomic_DNA"/>
</dbReference>
<evidence type="ECO:0000313" key="3">
    <source>
        <dbReference type="EMBL" id="MPC16450.1"/>
    </source>
</evidence>
<evidence type="ECO:0000256" key="1">
    <source>
        <dbReference type="SAM" id="MobiDB-lite"/>
    </source>
</evidence>
<evidence type="ECO:0000256" key="2">
    <source>
        <dbReference type="SAM" id="SignalP"/>
    </source>
</evidence>
<name>A0A5B7D437_PORTR</name>
<accession>A0A5B7D437</accession>